<dbReference type="GO" id="GO:0030154">
    <property type="term" value="P:cell differentiation"/>
    <property type="evidence" value="ECO:0007669"/>
    <property type="project" value="UniProtKB-KW"/>
</dbReference>
<feature type="compositionally biased region" description="Basic and acidic residues" evidence="5">
    <location>
        <begin position="57"/>
        <end position="90"/>
    </location>
</feature>
<evidence type="ECO:0000256" key="3">
    <source>
        <dbReference type="ARBA" id="ARBA00023089"/>
    </source>
</evidence>
<dbReference type="Proteomes" id="UP000636800">
    <property type="component" value="Chromosome 5"/>
</dbReference>
<proteinExistence type="inferred from homology"/>
<dbReference type="EMBL" id="JADCNM010000005">
    <property type="protein sequence ID" value="KAG0483288.1"/>
    <property type="molecule type" value="Genomic_DNA"/>
</dbReference>
<comment type="similarity">
    <text evidence="1 4">Belongs to the Frigida family.</text>
</comment>
<dbReference type="PANTHER" id="PTHR31791:SF49">
    <property type="entry name" value="INACTIVE PROTEIN FRIGIDA"/>
    <property type="match status" value="1"/>
</dbReference>
<organism evidence="7 9">
    <name type="scientific">Vanilla planifolia</name>
    <name type="common">Vanilla</name>
    <dbReference type="NCBI Taxonomy" id="51239"/>
    <lineage>
        <taxon>Eukaryota</taxon>
        <taxon>Viridiplantae</taxon>
        <taxon>Streptophyta</taxon>
        <taxon>Embryophyta</taxon>
        <taxon>Tracheophyta</taxon>
        <taxon>Spermatophyta</taxon>
        <taxon>Magnoliopsida</taxon>
        <taxon>Liliopsida</taxon>
        <taxon>Asparagales</taxon>
        <taxon>Orchidaceae</taxon>
        <taxon>Vanilloideae</taxon>
        <taxon>Vanilleae</taxon>
        <taxon>Vanilla</taxon>
    </lineage>
</organism>
<evidence type="ECO:0000256" key="4">
    <source>
        <dbReference type="RuleBase" id="RU364012"/>
    </source>
</evidence>
<feature type="compositionally biased region" description="Acidic residues" evidence="5">
    <location>
        <begin position="14"/>
        <end position="56"/>
    </location>
</feature>
<comment type="caution">
    <text evidence="7">The sequence shown here is derived from an EMBL/GenBank/DDBJ whole genome shotgun (WGS) entry which is preliminary data.</text>
</comment>
<evidence type="ECO:0000256" key="5">
    <source>
        <dbReference type="SAM" id="MobiDB-lite"/>
    </source>
</evidence>
<reference evidence="8 9" key="1">
    <citation type="journal article" date="2020" name="Nat. Food">
        <title>A phased Vanilla planifolia genome enables genetic improvement of flavour and production.</title>
        <authorList>
            <person name="Hasing T."/>
            <person name="Tang H."/>
            <person name="Brym M."/>
            <person name="Khazi F."/>
            <person name="Huang T."/>
            <person name="Chambers A.H."/>
        </authorList>
    </citation>
    <scope>NUCLEOTIDE SEQUENCE [LARGE SCALE GENOMIC DNA]</scope>
    <source>
        <tissue evidence="7">Leaf</tissue>
    </source>
</reference>
<evidence type="ECO:0000256" key="2">
    <source>
        <dbReference type="ARBA" id="ARBA00022782"/>
    </source>
</evidence>
<feature type="compositionally biased region" description="Basic and acidic residues" evidence="5">
    <location>
        <begin position="434"/>
        <end position="450"/>
    </location>
</feature>
<dbReference type="Proteomes" id="UP000639772">
    <property type="component" value="Unassembled WGS sequence"/>
</dbReference>
<accession>A0A835RBD0</accession>
<keyword evidence="3 4" id="KW-0287">Flowering</keyword>
<protein>
    <recommendedName>
        <fullName evidence="4">FRIGIDA-like protein</fullName>
    </recommendedName>
</protein>
<feature type="region of interest" description="Disordered" evidence="5">
    <location>
        <begin position="1"/>
        <end position="99"/>
    </location>
</feature>
<dbReference type="PANTHER" id="PTHR31791">
    <property type="entry name" value="FRIGIDA-LIKE PROTEIN 3-RELATED"/>
    <property type="match status" value="1"/>
</dbReference>
<dbReference type="InterPro" id="IPR012474">
    <property type="entry name" value="Frigida"/>
</dbReference>
<feature type="region of interest" description="Disordered" evidence="5">
    <location>
        <begin position="434"/>
        <end position="474"/>
    </location>
</feature>
<feature type="compositionally biased region" description="Basic residues" evidence="5">
    <location>
        <begin position="451"/>
        <end position="460"/>
    </location>
</feature>
<evidence type="ECO:0000313" key="9">
    <source>
        <dbReference type="Proteomes" id="UP000639772"/>
    </source>
</evidence>
<evidence type="ECO:0000313" key="8">
    <source>
        <dbReference type="Proteomes" id="UP000636800"/>
    </source>
</evidence>
<keyword evidence="2 4" id="KW-0221">Differentiation</keyword>
<keyword evidence="8" id="KW-1185">Reference proteome</keyword>
<gene>
    <name evidence="7" type="ORF">HPP92_011372</name>
    <name evidence="6" type="ORF">HPP92_011666</name>
</gene>
<evidence type="ECO:0000313" key="6">
    <source>
        <dbReference type="EMBL" id="KAG0480808.1"/>
    </source>
</evidence>
<dbReference type="AlphaFoldDB" id="A0A835RBD0"/>
<evidence type="ECO:0000256" key="1">
    <source>
        <dbReference type="ARBA" id="ARBA00008956"/>
    </source>
</evidence>
<keyword evidence="4" id="KW-0217">Developmental protein</keyword>
<feature type="compositionally biased region" description="Polar residues" evidence="5">
    <location>
        <begin position="1"/>
        <end position="13"/>
    </location>
</feature>
<evidence type="ECO:0000313" key="7">
    <source>
        <dbReference type="EMBL" id="KAG0483288.1"/>
    </source>
</evidence>
<name>A0A835RBD0_VANPL</name>
<dbReference type="GO" id="GO:0009908">
    <property type="term" value="P:flower development"/>
    <property type="evidence" value="ECO:0007669"/>
    <property type="project" value="UniProtKB-KW"/>
</dbReference>
<sequence length="484" mass="55497">MLPRTSLQKQTASADEEEEVGDVSEEEEMEEYFEEEIVEEAEEDDEVEQVEEEEEKEDHKVPEEDVKVEVQKQEEEEKLAKPAQRSKESSGSESHSPTVDPPFFMAVSHLKKLHNALSVFLHQLDSLNRSFDWISAGIDSLVQRRCHLLEMEKNENSKLQVICETMGGKALRNYVINNLSNRGRLRNELLEVLRCVQNPEKLLLEAMGRFYMQGSRSYKNNEQLVSFRCACILLLESYVLTGLATDDSSVKEEAKTVALAWFKRLINDSSFGDAVAMDSLGLILFLACYGIPEEIGFRELYNLLRQTNLKKKADVFRHSNILVEKIPGVIKELIRADMLVGAAELSCSFELQETFPPLPLLSSFVAKVMQVGQEEPQDHRPILLEGHVQQLRSLESVTKCLEDYDLDANELGPIPIYKEIARLKNETVNCKKESHEGKFKRKTEEAEVHRQSKKPFKKPRPSIAKESWSTPKHEMQQWLEMRAL</sequence>
<dbReference type="OrthoDB" id="776053at2759"/>
<dbReference type="EMBL" id="JADCNL010000005">
    <property type="protein sequence ID" value="KAG0480808.1"/>
    <property type="molecule type" value="Genomic_DNA"/>
</dbReference>
<dbReference type="Pfam" id="PF07899">
    <property type="entry name" value="Frigida"/>
    <property type="match status" value="1"/>
</dbReference>